<dbReference type="WBParaSite" id="PSAMB.scaffold117size76755.g2284.t1">
    <property type="protein sequence ID" value="PSAMB.scaffold117size76755.g2284.t1"/>
    <property type="gene ID" value="PSAMB.scaffold117size76755.g2284"/>
</dbReference>
<organism evidence="1 2">
    <name type="scientific">Plectus sambesii</name>
    <dbReference type="NCBI Taxonomy" id="2011161"/>
    <lineage>
        <taxon>Eukaryota</taxon>
        <taxon>Metazoa</taxon>
        <taxon>Ecdysozoa</taxon>
        <taxon>Nematoda</taxon>
        <taxon>Chromadorea</taxon>
        <taxon>Plectida</taxon>
        <taxon>Plectina</taxon>
        <taxon>Plectoidea</taxon>
        <taxon>Plectidae</taxon>
        <taxon>Plectus</taxon>
    </lineage>
</organism>
<reference evidence="2" key="1">
    <citation type="submission" date="2022-11" db="UniProtKB">
        <authorList>
            <consortium name="WormBaseParasite"/>
        </authorList>
    </citation>
    <scope>IDENTIFICATION</scope>
</reference>
<dbReference type="Proteomes" id="UP000887566">
    <property type="component" value="Unplaced"/>
</dbReference>
<accession>A0A914USE4</accession>
<evidence type="ECO:0000313" key="2">
    <source>
        <dbReference type="WBParaSite" id="PSAMB.scaffold117size76755.g2284.t1"/>
    </source>
</evidence>
<evidence type="ECO:0000313" key="1">
    <source>
        <dbReference type="Proteomes" id="UP000887566"/>
    </source>
</evidence>
<name>A0A914USE4_9BILA</name>
<dbReference type="AlphaFoldDB" id="A0A914USE4"/>
<keyword evidence="1" id="KW-1185">Reference proteome</keyword>
<proteinExistence type="predicted"/>
<sequence>MGLRTGSAPGVPAVRRRDLQADRCARGSYVAQGAEAATPSWRRRTTSYLINRASDGRPIGQRRSLFTIRRLRRRDAAQSVLDEIKVAIGPSRRQAVECHRQKETHERNYLLIERRPSLQLIDALLVSILSYECFVLSARQQSNQDVGRFVRPRVRPMKCEQTAFAPHDLETHVAAVHLLWIRFECPLCPNVKFPSRKNGVDHFALKHPSATIQVVFLAACVCSLCRSYSHLRLQLTDDIDFVKEKELISSLCRAFRQRNGETAQPCELEVIGRAIWQQK</sequence>
<protein>
    <submittedName>
        <fullName evidence="2">Uncharacterized protein</fullName>
    </submittedName>
</protein>